<dbReference type="PANTHER" id="PTHR30126">
    <property type="entry name" value="HTH-TYPE TRANSCRIPTIONAL REGULATOR"/>
    <property type="match status" value="1"/>
</dbReference>
<proteinExistence type="inferred from homology"/>
<dbReference type="PROSITE" id="PS50931">
    <property type="entry name" value="HTH_LYSR"/>
    <property type="match status" value="1"/>
</dbReference>
<dbReference type="AlphaFoldDB" id="A0A1T2XK69"/>
<dbReference type="GO" id="GO:0003700">
    <property type="term" value="F:DNA-binding transcription factor activity"/>
    <property type="evidence" value="ECO:0007669"/>
    <property type="project" value="InterPro"/>
</dbReference>
<dbReference type="Gene3D" id="3.40.190.10">
    <property type="entry name" value="Periplasmic binding protein-like II"/>
    <property type="match status" value="2"/>
</dbReference>
<evidence type="ECO:0000256" key="4">
    <source>
        <dbReference type="ARBA" id="ARBA00023163"/>
    </source>
</evidence>
<dbReference type="InterPro" id="IPR005119">
    <property type="entry name" value="LysR_subst-bd"/>
</dbReference>
<dbReference type="SUPFAM" id="SSF53850">
    <property type="entry name" value="Periplasmic binding protein-like II"/>
    <property type="match status" value="1"/>
</dbReference>
<organism evidence="6 7">
    <name type="scientific">Paenibacillus selenitireducens</name>
    <dbReference type="NCBI Taxonomy" id="1324314"/>
    <lineage>
        <taxon>Bacteria</taxon>
        <taxon>Bacillati</taxon>
        <taxon>Bacillota</taxon>
        <taxon>Bacilli</taxon>
        <taxon>Bacillales</taxon>
        <taxon>Paenibacillaceae</taxon>
        <taxon>Paenibacillus</taxon>
    </lineage>
</organism>
<dbReference type="Pfam" id="PF03466">
    <property type="entry name" value="LysR_substrate"/>
    <property type="match status" value="1"/>
</dbReference>
<dbReference type="FunFam" id="1.10.10.10:FF:000001">
    <property type="entry name" value="LysR family transcriptional regulator"/>
    <property type="match status" value="1"/>
</dbReference>
<dbReference type="EMBL" id="MSZX01000002">
    <property type="protein sequence ID" value="OPA80116.1"/>
    <property type="molecule type" value="Genomic_DNA"/>
</dbReference>
<protein>
    <submittedName>
        <fullName evidence="6">LysR family transcriptional regulator</fullName>
    </submittedName>
</protein>
<dbReference type="OrthoDB" id="9785745at2"/>
<keyword evidence="3" id="KW-0238">DNA-binding</keyword>
<evidence type="ECO:0000256" key="1">
    <source>
        <dbReference type="ARBA" id="ARBA00009437"/>
    </source>
</evidence>
<reference evidence="6 7" key="1">
    <citation type="submission" date="2017-01" db="EMBL/GenBank/DDBJ databases">
        <title>Genome analysis of Paenibacillus selenitrireducens ES3-24.</title>
        <authorList>
            <person name="Xu D."/>
            <person name="Yao R."/>
            <person name="Zheng S."/>
        </authorList>
    </citation>
    <scope>NUCLEOTIDE SEQUENCE [LARGE SCALE GENOMIC DNA]</scope>
    <source>
        <strain evidence="6 7">ES3-24</strain>
    </source>
</reference>
<evidence type="ECO:0000256" key="3">
    <source>
        <dbReference type="ARBA" id="ARBA00023125"/>
    </source>
</evidence>
<comment type="caution">
    <text evidence="6">The sequence shown here is derived from an EMBL/GenBank/DDBJ whole genome shotgun (WGS) entry which is preliminary data.</text>
</comment>
<evidence type="ECO:0000256" key="2">
    <source>
        <dbReference type="ARBA" id="ARBA00023015"/>
    </source>
</evidence>
<dbReference type="InterPro" id="IPR000847">
    <property type="entry name" value="LysR_HTH_N"/>
</dbReference>
<dbReference type="CDD" id="cd05466">
    <property type="entry name" value="PBP2_LTTR_substrate"/>
    <property type="match status" value="1"/>
</dbReference>
<comment type="similarity">
    <text evidence="1">Belongs to the LysR transcriptional regulatory family.</text>
</comment>
<dbReference type="SUPFAM" id="SSF46785">
    <property type="entry name" value="Winged helix' DNA-binding domain"/>
    <property type="match status" value="1"/>
</dbReference>
<dbReference type="STRING" id="1324314.BVG16_05040"/>
<dbReference type="PRINTS" id="PR00039">
    <property type="entry name" value="HTHLYSR"/>
</dbReference>
<keyword evidence="7" id="KW-1185">Reference proteome</keyword>
<gene>
    <name evidence="6" type="ORF">BVG16_05040</name>
</gene>
<evidence type="ECO:0000259" key="5">
    <source>
        <dbReference type="PROSITE" id="PS50931"/>
    </source>
</evidence>
<dbReference type="Pfam" id="PF00126">
    <property type="entry name" value="HTH_1"/>
    <property type="match status" value="1"/>
</dbReference>
<keyword evidence="4" id="KW-0804">Transcription</keyword>
<dbReference type="GO" id="GO:0000976">
    <property type="term" value="F:transcription cis-regulatory region binding"/>
    <property type="evidence" value="ECO:0007669"/>
    <property type="project" value="TreeGrafter"/>
</dbReference>
<evidence type="ECO:0000313" key="7">
    <source>
        <dbReference type="Proteomes" id="UP000190188"/>
    </source>
</evidence>
<dbReference type="RefSeq" id="WP_078497463.1">
    <property type="nucleotide sequence ID" value="NZ_MSZX01000002.1"/>
</dbReference>
<dbReference type="Gene3D" id="1.10.10.10">
    <property type="entry name" value="Winged helix-like DNA-binding domain superfamily/Winged helix DNA-binding domain"/>
    <property type="match status" value="1"/>
</dbReference>
<dbReference type="Proteomes" id="UP000190188">
    <property type="component" value="Unassembled WGS sequence"/>
</dbReference>
<dbReference type="InterPro" id="IPR036388">
    <property type="entry name" value="WH-like_DNA-bd_sf"/>
</dbReference>
<dbReference type="InterPro" id="IPR036390">
    <property type="entry name" value="WH_DNA-bd_sf"/>
</dbReference>
<accession>A0A1T2XK69</accession>
<feature type="domain" description="HTH lysR-type" evidence="5">
    <location>
        <begin position="1"/>
        <end position="58"/>
    </location>
</feature>
<keyword evidence="2" id="KW-0805">Transcription regulation</keyword>
<sequence>MNIENIEAFVYVIHFGSFNKAADALFLSQPSVTARIQSLERELDCLLFIREGKKIALTPKGKQFIPYAQQILGSYQKGKEHVQQKKAVPNTLRIGCTVSVANYMLPELLPRLKLKYPDLNIKVTTAVTDEVVRRVLNHEADLGLVRQVTHPNMESTKFHDDEIRLFVPEGHPFIEKSMVSMEQVVQEALVFYECGSLDWVRVHRLFENLEQSPQFDYQVDNYETAKKLVLKKMGIGFLPRLSVEQEVRNKQLYAIDLPEVSGISLQTNLIALKGEHSVLYKTMLELGKTLSLNISIHK</sequence>
<evidence type="ECO:0000313" key="6">
    <source>
        <dbReference type="EMBL" id="OPA80116.1"/>
    </source>
</evidence>
<dbReference type="PANTHER" id="PTHR30126:SF78">
    <property type="entry name" value="HTH LYSR-TYPE DOMAIN-CONTAINING PROTEIN"/>
    <property type="match status" value="1"/>
</dbReference>
<name>A0A1T2XK69_9BACL</name>